<dbReference type="GO" id="GO:1904680">
    <property type="term" value="F:peptide transmembrane transporter activity"/>
    <property type="evidence" value="ECO:0007669"/>
    <property type="project" value="TreeGrafter"/>
</dbReference>
<name>A0AAU7QEE1_9GAMM</name>
<dbReference type="PANTHER" id="PTHR30290">
    <property type="entry name" value="PERIPLASMIC BINDING COMPONENT OF ABC TRANSPORTER"/>
    <property type="match status" value="1"/>
</dbReference>
<dbReference type="SUPFAM" id="SSF53850">
    <property type="entry name" value="Periplasmic binding protein-like II"/>
    <property type="match status" value="1"/>
</dbReference>
<feature type="chain" id="PRO_5043739368" evidence="1">
    <location>
        <begin position="31"/>
        <end position="128"/>
    </location>
</feature>
<organism evidence="3">
    <name type="scientific">Acerihabitans sp. KWT182</name>
    <dbReference type="NCBI Taxonomy" id="3157919"/>
    <lineage>
        <taxon>Bacteria</taxon>
        <taxon>Pseudomonadati</taxon>
        <taxon>Pseudomonadota</taxon>
        <taxon>Gammaproteobacteria</taxon>
        <taxon>Enterobacterales</taxon>
        <taxon>Pectobacteriaceae</taxon>
        <taxon>Acerihabitans</taxon>
    </lineage>
</organism>
<dbReference type="InterPro" id="IPR039424">
    <property type="entry name" value="SBP_5"/>
</dbReference>
<reference evidence="3" key="1">
    <citation type="submission" date="2024-06" db="EMBL/GenBank/DDBJ databases">
        <authorList>
            <person name="Coelho C."/>
            <person name="Bento M."/>
            <person name="Garcia E."/>
            <person name="Camelo A."/>
            <person name="Brandao I."/>
            <person name="Espirito Santo C."/>
            <person name="Trovao J."/>
            <person name="Verissimo A."/>
            <person name="Costa J."/>
            <person name="Tiago I."/>
        </authorList>
    </citation>
    <scope>NUCLEOTIDE SEQUENCE</scope>
    <source>
        <strain evidence="3">KWT182</strain>
    </source>
</reference>
<feature type="domain" description="Solute-binding protein family 5" evidence="2">
    <location>
        <begin position="74"/>
        <end position="107"/>
    </location>
</feature>
<keyword evidence="1" id="KW-0732">Signal</keyword>
<gene>
    <name evidence="3" type="ORF">ABK905_11900</name>
</gene>
<evidence type="ECO:0000256" key="1">
    <source>
        <dbReference type="SAM" id="SignalP"/>
    </source>
</evidence>
<evidence type="ECO:0000259" key="2">
    <source>
        <dbReference type="Pfam" id="PF00496"/>
    </source>
</evidence>
<proteinExistence type="predicted"/>
<dbReference type="Pfam" id="PF00496">
    <property type="entry name" value="SBP_bac_5"/>
    <property type="match status" value="1"/>
</dbReference>
<sequence length="128" mass="14024">MRLTSLTTLSRRTLLAAALLPALGSLPAEAAGKLVWALGVDADSLDPHRTTTWESWATFDLIYDSLLQFDANGKVVPNLAKSWEMSPDGKEYTFHLNPGMQCSDGTPPWMPRTLNTPWIAPSIRTTPA</sequence>
<dbReference type="GO" id="GO:0015833">
    <property type="term" value="P:peptide transport"/>
    <property type="evidence" value="ECO:0007669"/>
    <property type="project" value="TreeGrafter"/>
</dbReference>
<dbReference type="InterPro" id="IPR000914">
    <property type="entry name" value="SBP_5_dom"/>
</dbReference>
<protein>
    <submittedName>
        <fullName evidence="3">ABC transporter substrate-binding protein</fullName>
    </submittedName>
</protein>
<accession>A0AAU7QEE1</accession>
<feature type="signal peptide" evidence="1">
    <location>
        <begin position="1"/>
        <end position="30"/>
    </location>
</feature>
<dbReference type="Gene3D" id="3.40.190.10">
    <property type="entry name" value="Periplasmic binding protein-like II"/>
    <property type="match status" value="1"/>
</dbReference>
<dbReference type="AlphaFoldDB" id="A0AAU7QEE1"/>
<evidence type="ECO:0000313" key="3">
    <source>
        <dbReference type="EMBL" id="XBS71557.1"/>
    </source>
</evidence>
<dbReference type="EMBL" id="CP157947">
    <property type="protein sequence ID" value="XBS71557.1"/>
    <property type="molecule type" value="Genomic_DNA"/>
</dbReference>